<evidence type="ECO:0000256" key="8">
    <source>
        <dbReference type="ARBA" id="ARBA00023006"/>
    </source>
</evidence>
<dbReference type="Pfam" id="PF11700">
    <property type="entry name" value="ATG22"/>
    <property type="match status" value="1"/>
</dbReference>
<feature type="transmembrane region" description="Helical" evidence="10">
    <location>
        <begin position="523"/>
        <end position="542"/>
    </location>
</feature>
<keyword evidence="4 10" id="KW-0926">Vacuole</keyword>
<dbReference type="GO" id="GO:0005774">
    <property type="term" value="C:vacuolar membrane"/>
    <property type="evidence" value="ECO:0007669"/>
    <property type="project" value="UniProtKB-SubCell"/>
</dbReference>
<dbReference type="SUPFAM" id="SSF103473">
    <property type="entry name" value="MFS general substrate transporter"/>
    <property type="match status" value="1"/>
</dbReference>
<dbReference type="PANTHER" id="PTHR23519:SF1">
    <property type="entry name" value="AUTOPHAGY-RELATED PROTEIN 22"/>
    <property type="match status" value="1"/>
</dbReference>
<dbReference type="EnsemblFungi" id="PTTG_09797-t43_1">
    <property type="protein sequence ID" value="PTTG_09797-t43_1-p1"/>
    <property type="gene ID" value="PTTG_09797"/>
</dbReference>
<dbReference type="OrthoDB" id="192733at2759"/>
<keyword evidence="9 10" id="KW-0472">Membrane</keyword>
<feature type="transmembrane region" description="Helical" evidence="10">
    <location>
        <begin position="267"/>
        <end position="287"/>
    </location>
</feature>
<evidence type="ECO:0000313" key="13">
    <source>
        <dbReference type="Proteomes" id="UP000005240"/>
    </source>
</evidence>
<keyword evidence="7 10" id="KW-1133">Transmembrane helix</keyword>
<organism evidence="11">
    <name type="scientific">Puccinia triticina (isolate 1-1 / race 1 (BBBD))</name>
    <name type="common">Brown leaf rust fungus</name>
    <dbReference type="NCBI Taxonomy" id="630390"/>
    <lineage>
        <taxon>Eukaryota</taxon>
        <taxon>Fungi</taxon>
        <taxon>Dikarya</taxon>
        <taxon>Basidiomycota</taxon>
        <taxon>Pucciniomycotina</taxon>
        <taxon>Pucciniomycetes</taxon>
        <taxon>Pucciniales</taxon>
        <taxon>Pucciniaceae</taxon>
        <taxon>Puccinia</taxon>
    </lineage>
</organism>
<dbReference type="STRING" id="630390.A0A180GL38"/>
<evidence type="ECO:0000256" key="9">
    <source>
        <dbReference type="ARBA" id="ARBA00023136"/>
    </source>
</evidence>
<evidence type="ECO:0000256" key="10">
    <source>
        <dbReference type="RuleBase" id="RU363073"/>
    </source>
</evidence>
<dbReference type="InterPro" id="IPR044738">
    <property type="entry name" value="Atg22"/>
</dbReference>
<evidence type="ECO:0000313" key="12">
    <source>
        <dbReference type="EnsemblFungi" id="PTTG_09797-t43_1-p1"/>
    </source>
</evidence>
<dbReference type="GO" id="GO:0032974">
    <property type="term" value="P:amino acid transmembrane export from vacuole"/>
    <property type="evidence" value="ECO:0007669"/>
    <property type="project" value="InterPro"/>
</dbReference>
<evidence type="ECO:0000256" key="7">
    <source>
        <dbReference type="ARBA" id="ARBA00022989"/>
    </source>
</evidence>
<feature type="transmembrane region" description="Helical" evidence="10">
    <location>
        <begin position="201"/>
        <end position="225"/>
    </location>
</feature>
<comment type="similarity">
    <text evidence="2 10">Belongs to the ATG22 family.</text>
</comment>
<dbReference type="InterPro" id="IPR024671">
    <property type="entry name" value="Atg22-like"/>
</dbReference>
<keyword evidence="3 10" id="KW-0813">Transport</keyword>
<dbReference type="CDD" id="cd17483">
    <property type="entry name" value="MFS_Atg22_like"/>
    <property type="match status" value="1"/>
</dbReference>
<feature type="transmembrane region" description="Helical" evidence="10">
    <location>
        <begin position="299"/>
        <end position="318"/>
    </location>
</feature>
<feature type="transmembrane region" description="Helical" evidence="10">
    <location>
        <begin position="391"/>
        <end position="410"/>
    </location>
</feature>
<keyword evidence="5 10" id="KW-0812">Transmembrane</keyword>
<evidence type="ECO:0000256" key="3">
    <source>
        <dbReference type="ARBA" id="ARBA00022448"/>
    </source>
</evidence>
<evidence type="ECO:0000256" key="5">
    <source>
        <dbReference type="ARBA" id="ARBA00022692"/>
    </source>
</evidence>
<comment type="function">
    <text evidence="10">Vacuolar effluxer which mediate the efflux of amino acids resulting from autophagic degradation. The release of autophagic amino acids allows the maintenance of protein synthesis and viability during nitrogen starvation.</text>
</comment>
<dbReference type="GO" id="GO:0006914">
    <property type="term" value="P:autophagy"/>
    <property type="evidence" value="ECO:0007669"/>
    <property type="project" value="UniProtKB-KW"/>
</dbReference>
<evidence type="ECO:0000256" key="2">
    <source>
        <dbReference type="ARBA" id="ARBA00006978"/>
    </source>
</evidence>
<feature type="transmembrane region" description="Helical" evidence="10">
    <location>
        <begin position="170"/>
        <end position="189"/>
    </location>
</feature>
<sequence>MTTIDEGHFKEVEERRFDMEDEESDKQELASLLPSPVAHSEFLLAEEAGEPTSAVARGLWGFYSYSLAFEVFAIVGAGLFLPITLEQLARDNGYTLPNHQLACSGSIKSTPSAQAVASDLKGAACEVKLLGSWVNTASFPLYVSSIGVAIQTFVVASLSDAADDPIMRKLLLIFSTGIGSLAGMMFLFLDSSSSMWSLSALWAIVAGVGLGACGVCLNSFIPILAKTTPKVLEAKKELIHSRSSTSGEDEHYKTLISTATANISSNGVALGGTSGIIALCLALIYVISHGGNTDSLRGAIGFSGIWWALFGIPSVFLLPPRRSLSSVKIVNPFNPAKSFRGYLSMLREYKKLKNTIRFLMAWFLLSDAFSTLGSTAILFAKTNLGMSSSHVILLGLIVPTTGIGGALIAPRIQQKLKYCSGLNGSLNMFKILIASNCFVPVYVSISVVSGIPVLTTELEMFVLAGIYGFFHGAFSSYARSVYGELIPPGHEAKWFALFSITDKSSSFFGPLVVGVIADYTHEIRYGFLFILTVLLLSFPILNRIDVPSGKRKAEEFSRNAKG</sequence>
<dbReference type="Proteomes" id="UP000005240">
    <property type="component" value="Unassembled WGS sequence"/>
</dbReference>
<evidence type="ECO:0000256" key="6">
    <source>
        <dbReference type="ARBA" id="ARBA00022970"/>
    </source>
</evidence>
<feature type="transmembrane region" description="Helical" evidence="10">
    <location>
        <begin position="431"/>
        <end position="454"/>
    </location>
</feature>
<keyword evidence="6 10" id="KW-0029">Amino-acid transport</keyword>
<feature type="transmembrane region" description="Helical" evidence="10">
    <location>
        <begin position="62"/>
        <end position="85"/>
    </location>
</feature>
<dbReference type="VEuPathDB" id="FungiDB:PTTG_09797"/>
<dbReference type="Gene3D" id="1.20.1250.20">
    <property type="entry name" value="MFS general substrate transporter like domains"/>
    <property type="match status" value="1"/>
</dbReference>
<evidence type="ECO:0000313" key="11">
    <source>
        <dbReference type="EMBL" id="OAV92703.1"/>
    </source>
</evidence>
<evidence type="ECO:0000256" key="1">
    <source>
        <dbReference type="ARBA" id="ARBA00004128"/>
    </source>
</evidence>
<protein>
    <recommendedName>
        <fullName evidence="10">Autophagy-related protein</fullName>
    </recommendedName>
</protein>
<gene>
    <name evidence="11" type="ORF">PTTG_09797</name>
</gene>
<comment type="subcellular location">
    <subcellularLocation>
        <location evidence="1 10">Vacuole membrane</location>
        <topology evidence="1 10">Multi-pass membrane protein</topology>
    </subcellularLocation>
</comment>
<evidence type="ECO:0000256" key="4">
    <source>
        <dbReference type="ARBA" id="ARBA00022554"/>
    </source>
</evidence>
<dbReference type="EMBL" id="ADAS02000060">
    <property type="protein sequence ID" value="OAV92703.1"/>
    <property type="molecule type" value="Genomic_DNA"/>
</dbReference>
<dbReference type="PANTHER" id="PTHR23519">
    <property type="entry name" value="AUTOPHAGY-RELATED PROTEIN 22"/>
    <property type="match status" value="1"/>
</dbReference>
<reference evidence="11" key="2">
    <citation type="submission" date="2016-05" db="EMBL/GenBank/DDBJ databases">
        <title>Comparative analysis highlights variable genome content of wheat rusts and divergence of the mating loci.</title>
        <authorList>
            <person name="Cuomo C.A."/>
            <person name="Bakkeren G."/>
            <person name="Szabo L."/>
            <person name="Khalil H."/>
            <person name="Joly D."/>
            <person name="Goldberg J."/>
            <person name="Young S."/>
            <person name="Zeng Q."/>
            <person name="Fellers J."/>
        </authorList>
    </citation>
    <scope>NUCLEOTIDE SEQUENCE [LARGE SCALE GENOMIC DNA]</scope>
    <source>
        <strain evidence="11">1-1 BBBD Race 1</strain>
    </source>
</reference>
<dbReference type="InterPro" id="IPR036259">
    <property type="entry name" value="MFS_trans_sf"/>
</dbReference>
<keyword evidence="8 10" id="KW-0072">Autophagy</keyword>
<reference evidence="12 13" key="3">
    <citation type="journal article" date="2017" name="G3 (Bethesda)">
        <title>Comparative analysis highlights variable genome content of wheat rusts and divergence of the mating loci.</title>
        <authorList>
            <person name="Cuomo C.A."/>
            <person name="Bakkeren G."/>
            <person name="Khalil H.B."/>
            <person name="Panwar V."/>
            <person name="Joly D."/>
            <person name="Linning R."/>
            <person name="Sakthikumar S."/>
            <person name="Song X."/>
            <person name="Adiconis X."/>
            <person name="Fan L."/>
            <person name="Goldberg J.M."/>
            <person name="Levin J.Z."/>
            <person name="Young S."/>
            <person name="Zeng Q."/>
            <person name="Anikster Y."/>
            <person name="Bruce M."/>
            <person name="Wang M."/>
            <person name="Yin C."/>
            <person name="McCallum B."/>
            <person name="Szabo L.J."/>
            <person name="Hulbert S."/>
            <person name="Chen X."/>
            <person name="Fellers J.P."/>
        </authorList>
    </citation>
    <scope>NUCLEOTIDE SEQUENCE</scope>
    <source>
        <strain evidence="13">Isolate 1-1 / race 1 (BBBD)</strain>
        <strain evidence="12">isolate 1-1 / race 1 (BBBD)</strain>
    </source>
</reference>
<name>A0A180GL38_PUCT1</name>
<keyword evidence="13" id="KW-1185">Reference proteome</keyword>
<reference evidence="12" key="4">
    <citation type="submission" date="2025-05" db="UniProtKB">
        <authorList>
            <consortium name="EnsemblFungi"/>
        </authorList>
    </citation>
    <scope>IDENTIFICATION</scope>
    <source>
        <strain evidence="12">isolate 1-1 / race 1 (BBBD)</strain>
    </source>
</reference>
<feature type="transmembrane region" description="Helical" evidence="10">
    <location>
        <begin position="355"/>
        <end position="379"/>
    </location>
</feature>
<reference evidence="11" key="1">
    <citation type="submission" date="2009-11" db="EMBL/GenBank/DDBJ databases">
        <authorList>
            <consortium name="The Broad Institute Genome Sequencing Platform"/>
            <person name="Ward D."/>
            <person name="Feldgarden M."/>
            <person name="Earl A."/>
            <person name="Young S.K."/>
            <person name="Zeng Q."/>
            <person name="Koehrsen M."/>
            <person name="Alvarado L."/>
            <person name="Berlin A."/>
            <person name="Bochicchio J."/>
            <person name="Borenstein D."/>
            <person name="Chapman S.B."/>
            <person name="Chen Z."/>
            <person name="Engels R."/>
            <person name="Freedman E."/>
            <person name="Gellesch M."/>
            <person name="Goldberg J."/>
            <person name="Griggs A."/>
            <person name="Gujja S."/>
            <person name="Heilman E."/>
            <person name="Heiman D."/>
            <person name="Hepburn T."/>
            <person name="Howarth C."/>
            <person name="Jen D."/>
            <person name="Larson L."/>
            <person name="Lewis B."/>
            <person name="Mehta T."/>
            <person name="Park D."/>
            <person name="Pearson M."/>
            <person name="Roberts A."/>
            <person name="Saif S."/>
            <person name="Shea T."/>
            <person name="Shenoy N."/>
            <person name="Sisk P."/>
            <person name="Stolte C."/>
            <person name="Sykes S."/>
            <person name="Thomson T."/>
            <person name="Walk T."/>
            <person name="White J."/>
            <person name="Yandava C."/>
            <person name="Izard J."/>
            <person name="Baranova O.V."/>
            <person name="Blanton J.M."/>
            <person name="Tanner A.C."/>
            <person name="Dewhirst F.E."/>
            <person name="Haas B."/>
            <person name="Nusbaum C."/>
            <person name="Birren B."/>
        </authorList>
    </citation>
    <scope>NUCLEOTIDE SEQUENCE [LARGE SCALE GENOMIC DNA]</scope>
    <source>
        <strain evidence="11">1-1 BBBD Race 1</strain>
    </source>
</reference>
<dbReference type="InterPro" id="IPR050495">
    <property type="entry name" value="ATG22/LtaA_families"/>
</dbReference>
<accession>A0A180GL38</accession>
<feature type="transmembrane region" description="Helical" evidence="10">
    <location>
        <begin position="139"/>
        <end position="158"/>
    </location>
</feature>
<dbReference type="AlphaFoldDB" id="A0A180GL38"/>
<proteinExistence type="inferred from homology"/>